<keyword evidence="1" id="KW-1133">Transmembrane helix</keyword>
<protein>
    <recommendedName>
        <fullName evidence="4">DUF4175 domain-containing protein</fullName>
    </recommendedName>
</protein>
<feature type="transmembrane region" description="Helical" evidence="1">
    <location>
        <begin position="75"/>
        <end position="98"/>
    </location>
</feature>
<dbReference type="STRING" id="1086013.SAMN05421774_101605"/>
<gene>
    <name evidence="2" type="ORF">SAMN05421774_101605</name>
</gene>
<dbReference type="EMBL" id="FTOT01000001">
    <property type="protein sequence ID" value="SIS63752.1"/>
    <property type="molecule type" value="Genomic_DNA"/>
</dbReference>
<proteinExistence type="predicted"/>
<keyword evidence="1" id="KW-0472">Membrane</keyword>
<reference evidence="2 3" key="1">
    <citation type="submission" date="2017-01" db="EMBL/GenBank/DDBJ databases">
        <authorList>
            <person name="Mah S.A."/>
            <person name="Swanson W.J."/>
            <person name="Moy G.W."/>
            <person name="Vacquier V.D."/>
        </authorList>
    </citation>
    <scope>NUCLEOTIDE SEQUENCE [LARGE SCALE GENOMIC DNA]</scope>
    <source>
        <strain evidence="2 3">DSM 26375</strain>
    </source>
</reference>
<dbReference type="RefSeq" id="WP_076528505.1">
    <property type="nucleotide sequence ID" value="NZ_BMEH01000001.1"/>
</dbReference>
<dbReference type="OrthoDB" id="7219977at2"/>
<name>A0A1N7KQ30_9RHOB</name>
<feature type="transmembrane region" description="Helical" evidence="1">
    <location>
        <begin position="7"/>
        <end position="32"/>
    </location>
</feature>
<feature type="transmembrane region" description="Helical" evidence="1">
    <location>
        <begin position="110"/>
        <end position="128"/>
    </location>
</feature>
<evidence type="ECO:0008006" key="4">
    <source>
        <dbReference type="Google" id="ProtNLM"/>
    </source>
</evidence>
<dbReference type="AlphaFoldDB" id="A0A1N7KQ30"/>
<evidence type="ECO:0000313" key="3">
    <source>
        <dbReference type="Proteomes" id="UP000186141"/>
    </source>
</evidence>
<dbReference type="Proteomes" id="UP000186141">
    <property type="component" value="Unassembled WGS sequence"/>
</dbReference>
<evidence type="ECO:0000313" key="2">
    <source>
        <dbReference type="EMBL" id="SIS63752.1"/>
    </source>
</evidence>
<accession>A0A1N7KQ30</accession>
<keyword evidence="3" id="KW-1185">Reference proteome</keyword>
<evidence type="ECO:0000256" key="1">
    <source>
        <dbReference type="SAM" id="Phobius"/>
    </source>
</evidence>
<sequence>MFVLGILVSIAAIGTMCWLLFNLAVYVLPFLIGLNAGIWAYGTGAGWLGSVLIGLIAAGLTLAVGQGLLMLVRPIWARLLIALAFVAPAGIAGFYATFGIVKHMMPSETWQLIFSVIGAVAVGVTAFLRVASMAANSPAGSSLAHA</sequence>
<feature type="transmembrane region" description="Helical" evidence="1">
    <location>
        <begin position="38"/>
        <end position="63"/>
    </location>
</feature>
<organism evidence="2 3">
    <name type="scientific">Gemmobacter megaterium</name>
    <dbReference type="NCBI Taxonomy" id="1086013"/>
    <lineage>
        <taxon>Bacteria</taxon>
        <taxon>Pseudomonadati</taxon>
        <taxon>Pseudomonadota</taxon>
        <taxon>Alphaproteobacteria</taxon>
        <taxon>Rhodobacterales</taxon>
        <taxon>Paracoccaceae</taxon>
        <taxon>Gemmobacter</taxon>
    </lineage>
</organism>
<keyword evidence="1" id="KW-0812">Transmembrane</keyword>